<dbReference type="OrthoDB" id="9816453at2"/>
<evidence type="ECO:0000313" key="5">
    <source>
        <dbReference type="EMBL" id="RFZ76192.1"/>
    </source>
</evidence>
<feature type="repeat" description="Cell wall-binding" evidence="2">
    <location>
        <begin position="347"/>
        <end position="366"/>
    </location>
</feature>
<dbReference type="EMBL" id="QOHO01000101">
    <property type="protein sequence ID" value="RFZ76192.1"/>
    <property type="molecule type" value="Genomic_DNA"/>
</dbReference>
<dbReference type="Pfam" id="PF01473">
    <property type="entry name" value="Choline_bind_1"/>
    <property type="match status" value="1"/>
</dbReference>
<dbReference type="InterPro" id="IPR052173">
    <property type="entry name" value="Beta-lactam_resp_regulator"/>
</dbReference>
<dbReference type="SUPFAM" id="SSF69360">
    <property type="entry name" value="Cell wall binding repeat"/>
    <property type="match status" value="1"/>
</dbReference>
<sequence>MDWLVRVFLYVLKSSLTGSILILMVIGVLKIFNKKISIRVKNWIWILVLIKILIPVCGDADTNIFSTLQENFGKTNQSDLNVDNNQRNTGENFGKVSASVDENKNYCLILFKSVTVIWFTGFSFLTLSLIVSQLKFNKKTKDSPCDIEIDNLINKCNIKTRIPVYLCDDIKSPCISGILRPRIYIPSYVLHMNDKNQLSYIFLHELIHYKRKDLIYNFFGILALFLHWFNPFVWIAVKKMNLCRECACDACVLELLNEEENVEYGMTLLNLSKLYRDTRHYSQLPVFFETKTQIHDRIWLIKGFKKGSYKINASAVLGCTVAAFVILTNNIPVHALNAENILMDDVTAGWVESDGNWYYYDNHGVKLKNTVVEGHELGADGAMAELQSNAVPAKKTTEAGNQTDRPDGWYINNQRWYYVKDHSYVTGWLNYNGKWFYFDKQGAMVTNTTLEIDGKQYVLSRNGEWLSR</sequence>
<dbReference type="Gene3D" id="2.10.270.10">
    <property type="entry name" value="Cholin Binding"/>
    <property type="match status" value="2"/>
</dbReference>
<dbReference type="PROSITE" id="PS51170">
    <property type="entry name" value="CW"/>
    <property type="match status" value="2"/>
</dbReference>
<dbReference type="AlphaFoldDB" id="A0A3E2N5E1"/>
<dbReference type="Pfam" id="PF05569">
    <property type="entry name" value="Peptidase_M56"/>
    <property type="match status" value="1"/>
</dbReference>
<dbReference type="PANTHER" id="PTHR34978:SF3">
    <property type="entry name" value="SLR0241 PROTEIN"/>
    <property type="match status" value="1"/>
</dbReference>
<gene>
    <name evidence="5" type="ORF">DS742_24915</name>
</gene>
<evidence type="ECO:0000259" key="4">
    <source>
        <dbReference type="Pfam" id="PF05569"/>
    </source>
</evidence>
<feature type="repeat" description="Cell wall-binding" evidence="2">
    <location>
        <begin position="425"/>
        <end position="444"/>
    </location>
</feature>
<feature type="transmembrane region" description="Helical" evidence="3">
    <location>
        <begin position="44"/>
        <end position="65"/>
    </location>
</feature>
<comment type="caution">
    <text evidence="5">The sequence shown here is derived from an EMBL/GenBank/DDBJ whole genome shotgun (WGS) entry which is preliminary data.</text>
</comment>
<keyword evidence="3" id="KW-0812">Transmembrane</keyword>
<organism evidence="5 6">
    <name type="scientific">Lacrimispora amygdalina</name>
    <dbReference type="NCBI Taxonomy" id="253257"/>
    <lineage>
        <taxon>Bacteria</taxon>
        <taxon>Bacillati</taxon>
        <taxon>Bacillota</taxon>
        <taxon>Clostridia</taxon>
        <taxon>Lachnospirales</taxon>
        <taxon>Lachnospiraceae</taxon>
        <taxon>Lacrimispora</taxon>
    </lineage>
</organism>
<dbReference type="Proteomes" id="UP000260680">
    <property type="component" value="Unassembled WGS sequence"/>
</dbReference>
<reference evidence="5 6" key="1">
    <citation type="submission" date="2018-07" db="EMBL/GenBank/DDBJ databases">
        <title>New species, Clostridium PI-S10-A1B.</title>
        <authorList>
            <person name="Krishna G."/>
            <person name="Summeta K."/>
            <person name="Shikha S."/>
            <person name="Prabhu P.B."/>
            <person name="Suresh K."/>
        </authorList>
    </citation>
    <scope>NUCLEOTIDE SEQUENCE [LARGE SCALE GENOMIC DNA]</scope>
    <source>
        <strain evidence="5 6">PI-S10-A1B</strain>
    </source>
</reference>
<dbReference type="Pfam" id="PF19127">
    <property type="entry name" value="Choline_bind_3"/>
    <property type="match status" value="1"/>
</dbReference>
<dbReference type="InterPro" id="IPR008756">
    <property type="entry name" value="Peptidase_M56"/>
</dbReference>
<accession>A0A3E2N5E1</accession>
<name>A0A3E2N5E1_9FIRM</name>
<keyword evidence="1" id="KW-0677">Repeat</keyword>
<proteinExistence type="predicted"/>
<feature type="transmembrane region" description="Helical" evidence="3">
    <location>
        <begin position="109"/>
        <end position="131"/>
    </location>
</feature>
<protein>
    <recommendedName>
        <fullName evidence="4">Peptidase M56 domain-containing protein</fullName>
    </recommendedName>
</protein>
<dbReference type="PANTHER" id="PTHR34978">
    <property type="entry name" value="POSSIBLE SENSOR-TRANSDUCER PROTEIN BLAR"/>
    <property type="match status" value="1"/>
</dbReference>
<keyword evidence="3" id="KW-1133">Transmembrane helix</keyword>
<evidence type="ECO:0000256" key="2">
    <source>
        <dbReference type="PROSITE-ProRule" id="PRU00591"/>
    </source>
</evidence>
<dbReference type="RefSeq" id="WP_117419638.1">
    <property type="nucleotide sequence ID" value="NZ_QOHO01000101.1"/>
</dbReference>
<evidence type="ECO:0000313" key="6">
    <source>
        <dbReference type="Proteomes" id="UP000260680"/>
    </source>
</evidence>
<keyword evidence="3" id="KW-0472">Membrane</keyword>
<evidence type="ECO:0000256" key="1">
    <source>
        <dbReference type="ARBA" id="ARBA00022737"/>
    </source>
</evidence>
<feature type="transmembrane region" description="Helical" evidence="3">
    <location>
        <begin position="12"/>
        <end position="32"/>
    </location>
</feature>
<evidence type="ECO:0000256" key="3">
    <source>
        <dbReference type="SAM" id="Phobius"/>
    </source>
</evidence>
<dbReference type="InterPro" id="IPR018337">
    <property type="entry name" value="Cell_wall/Cho-bd_repeat"/>
</dbReference>
<feature type="domain" description="Peptidase M56" evidence="4">
    <location>
        <begin position="10"/>
        <end position="300"/>
    </location>
</feature>
<feature type="transmembrane region" description="Helical" evidence="3">
    <location>
        <begin position="214"/>
        <end position="237"/>
    </location>
</feature>
<dbReference type="CDD" id="cd07341">
    <property type="entry name" value="M56_BlaR1_MecR1_like"/>
    <property type="match status" value="1"/>
</dbReference>